<proteinExistence type="evidence at transcript level"/>
<dbReference type="SUPFAM" id="SSF57362">
    <property type="entry name" value="BPTI-like"/>
    <property type="match status" value="5"/>
</dbReference>
<dbReference type="EMBL" id="GACK01010836">
    <property type="protein sequence ID" value="JAA54198.1"/>
    <property type="molecule type" value="mRNA"/>
</dbReference>
<reference evidence="8" key="1">
    <citation type="submission" date="2012-11" db="EMBL/GenBank/DDBJ databases">
        <authorList>
            <person name="Lucero-Rivera Y.E."/>
            <person name="Tovar-Ramirez D."/>
        </authorList>
    </citation>
    <scope>NUCLEOTIDE SEQUENCE</scope>
    <source>
        <tissue evidence="8">Salivary gland</tissue>
    </source>
</reference>
<dbReference type="GO" id="GO:0050431">
    <property type="term" value="F:transforming growth factor beta binding"/>
    <property type="evidence" value="ECO:0007669"/>
    <property type="project" value="TreeGrafter"/>
</dbReference>
<evidence type="ECO:0000256" key="1">
    <source>
        <dbReference type="ARBA" id="ARBA00004613"/>
    </source>
</evidence>
<keyword evidence="3 6" id="KW-0732">Signal</keyword>
<dbReference type="PANTHER" id="PTHR45938:SF11">
    <property type="entry name" value="WAP, KAZAL, IMMUNOGLOBULIN, KUNITZ AND NTR DOMAIN-CONTAINING PROTEIN 2-LIKE"/>
    <property type="match status" value="1"/>
</dbReference>
<reference evidence="8" key="2">
    <citation type="journal article" date="2015" name="J. Proteomics">
        <title>Sexual differences in the sialomes of the zebra tick, Rhipicephalus pulchellus.</title>
        <authorList>
            <person name="Tan A.W."/>
            <person name="Francischetti I.M."/>
            <person name="Slovak M."/>
            <person name="Kini R.M."/>
            <person name="Ribeiro J.M."/>
        </authorList>
    </citation>
    <scope>NUCLEOTIDE SEQUENCE</scope>
    <source>
        <tissue evidence="8">Salivary gland</tissue>
    </source>
</reference>
<name>L7LTI8_RHIPC</name>
<accession>L7LTI8</accession>
<dbReference type="InterPro" id="IPR036880">
    <property type="entry name" value="Kunitz_BPTI_sf"/>
</dbReference>
<dbReference type="PROSITE" id="PS50279">
    <property type="entry name" value="BPTI_KUNITZ_2"/>
    <property type="match status" value="4"/>
</dbReference>
<dbReference type="GO" id="GO:0005615">
    <property type="term" value="C:extracellular space"/>
    <property type="evidence" value="ECO:0007669"/>
    <property type="project" value="TreeGrafter"/>
</dbReference>
<keyword evidence="4" id="KW-1015">Disulfide bond</keyword>
<dbReference type="GO" id="GO:0048019">
    <property type="term" value="F:receptor antagonist activity"/>
    <property type="evidence" value="ECO:0007669"/>
    <property type="project" value="TreeGrafter"/>
</dbReference>
<feature type="compositionally biased region" description="Low complexity" evidence="5">
    <location>
        <begin position="329"/>
        <end position="349"/>
    </location>
</feature>
<feature type="chain" id="PRO_5003980529" evidence="6">
    <location>
        <begin position="20"/>
        <end position="349"/>
    </location>
</feature>
<dbReference type="GO" id="GO:0004867">
    <property type="term" value="F:serine-type endopeptidase inhibitor activity"/>
    <property type="evidence" value="ECO:0007669"/>
    <property type="project" value="InterPro"/>
</dbReference>
<comment type="subcellular location">
    <subcellularLocation>
        <location evidence="1">Secreted</location>
    </subcellularLocation>
</comment>
<feature type="domain" description="BPTI/Kunitz inhibitor" evidence="7">
    <location>
        <begin position="149"/>
        <end position="199"/>
    </location>
</feature>
<evidence type="ECO:0000256" key="4">
    <source>
        <dbReference type="ARBA" id="ARBA00023157"/>
    </source>
</evidence>
<dbReference type="InterPro" id="IPR002223">
    <property type="entry name" value="Kunitz_BPTI"/>
</dbReference>
<evidence type="ECO:0000256" key="3">
    <source>
        <dbReference type="ARBA" id="ARBA00022729"/>
    </source>
</evidence>
<organism evidence="8">
    <name type="scientific">Rhipicephalus pulchellus</name>
    <name type="common">Yellow backed tick</name>
    <name type="synonym">Dermacentor pulchellus</name>
    <dbReference type="NCBI Taxonomy" id="72859"/>
    <lineage>
        <taxon>Eukaryota</taxon>
        <taxon>Metazoa</taxon>
        <taxon>Ecdysozoa</taxon>
        <taxon>Arthropoda</taxon>
        <taxon>Chelicerata</taxon>
        <taxon>Arachnida</taxon>
        <taxon>Acari</taxon>
        <taxon>Parasitiformes</taxon>
        <taxon>Ixodida</taxon>
        <taxon>Ixodoidea</taxon>
        <taxon>Ixodidae</taxon>
        <taxon>Rhipicephalinae</taxon>
        <taxon>Rhipicephalus</taxon>
        <taxon>Rhipicephalus</taxon>
    </lineage>
</organism>
<feature type="domain" description="BPTI/Kunitz inhibitor" evidence="7">
    <location>
        <begin position="210"/>
        <end position="259"/>
    </location>
</feature>
<dbReference type="Pfam" id="PF00014">
    <property type="entry name" value="Kunitz_BPTI"/>
    <property type="match status" value="5"/>
</dbReference>
<evidence type="ECO:0000256" key="2">
    <source>
        <dbReference type="ARBA" id="ARBA00022525"/>
    </source>
</evidence>
<feature type="signal peptide" evidence="6">
    <location>
        <begin position="1"/>
        <end position="19"/>
    </location>
</feature>
<dbReference type="SMART" id="SM00131">
    <property type="entry name" value="KU"/>
    <property type="match status" value="4"/>
</dbReference>
<evidence type="ECO:0000259" key="7">
    <source>
        <dbReference type="PROSITE" id="PS50279"/>
    </source>
</evidence>
<feature type="domain" description="BPTI/Kunitz inhibitor" evidence="7">
    <location>
        <begin position="269"/>
        <end position="319"/>
    </location>
</feature>
<evidence type="ECO:0000256" key="5">
    <source>
        <dbReference type="SAM" id="MobiDB-lite"/>
    </source>
</evidence>
<dbReference type="PANTHER" id="PTHR45938">
    <property type="entry name" value="ACP24A4-RELATED"/>
    <property type="match status" value="1"/>
</dbReference>
<protein>
    <submittedName>
        <fullName evidence="8">Putative tetralaris</fullName>
    </submittedName>
</protein>
<evidence type="ECO:0000313" key="8">
    <source>
        <dbReference type="EMBL" id="JAA54198.1"/>
    </source>
</evidence>
<evidence type="ECO:0000256" key="6">
    <source>
        <dbReference type="SAM" id="SignalP"/>
    </source>
</evidence>
<feature type="domain" description="BPTI/Kunitz inhibitor" evidence="7">
    <location>
        <begin position="88"/>
        <end position="138"/>
    </location>
</feature>
<sequence>MALLHSALAFLVTITYVHAAPQVPAFCRERRIKSGCRQVNETWYYEPRMKTCVSKRYVLCGGGQGGFPTKQSCMGCQPNNVKKGPNACPPTPQIGGCQPVHHAWYFDPEYNHCRPFQSGECSSGRNHFSNEYKCKEVCSSGVVKPPERCQKPLARGRCHALHNFWYFDFRKNDCFKYPAGLCGAGGNMFPEKNACLAACKKPPGKRPRTCLDKPRTGGCQSKLGWFFDYNVGHCKMSSFGECGAGGNYFASEVKCKQECLRIGNPHPVCSAEPISAYCLGFGTYWYFDQKKNNCYKFNGGWCGKNANGFVSYQACMGYCSYPEGPSYGQQSKNNVPPVQQQQQLKVPGK</sequence>
<dbReference type="Gene3D" id="4.10.410.10">
    <property type="entry name" value="Pancreatic trypsin inhibitor Kunitz domain"/>
    <property type="match status" value="5"/>
</dbReference>
<feature type="region of interest" description="Disordered" evidence="5">
    <location>
        <begin position="328"/>
        <end position="349"/>
    </location>
</feature>
<dbReference type="AlphaFoldDB" id="L7LTI8"/>
<keyword evidence="2" id="KW-0964">Secreted</keyword>